<dbReference type="EMBL" id="JBHTIU010000027">
    <property type="protein sequence ID" value="MFD0868999.1"/>
    <property type="molecule type" value="Genomic_DNA"/>
</dbReference>
<dbReference type="SUPFAM" id="SSF52540">
    <property type="entry name" value="P-loop containing nucleoside triphosphate hydrolases"/>
    <property type="match status" value="1"/>
</dbReference>
<protein>
    <submittedName>
        <fullName evidence="5">ABC transporter ATP-binding protein</fullName>
    </submittedName>
</protein>
<feature type="domain" description="ABC transporter" evidence="4">
    <location>
        <begin position="5"/>
        <end position="226"/>
    </location>
</feature>
<dbReference type="PROSITE" id="PS00211">
    <property type="entry name" value="ABC_TRANSPORTER_1"/>
    <property type="match status" value="1"/>
</dbReference>
<dbReference type="PROSITE" id="PS50893">
    <property type="entry name" value="ABC_TRANSPORTER_2"/>
    <property type="match status" value="1"/>
</dbReference>
<dbReference type="InterPro" id="IPR003593">
    <property type="entry name" value="AAA+_ATPase"/>
</dbReference>
<dbReference type="PANTHER" id="PTHR42939:SF1">
    <property type="entry name" value="ABC TRANSPORTER ATP-BINDING PROTEIN ALBC-RELATED"/>
    <property type="match status" value="1"/>
</dbReference>
<dbReference type="SMART" id="SM00382">
    <property type="entry name" value="AAA"/>
    <property type="match status" value="1"/>
</dbReference>
<dbReference type="RefSeq" id="WP_379287206.1">
    <property type="nucleotide sequence ID" value="NZ_JBHTIU010000027.1"/>
</dbReference>
<keyword evidence="1" id="KW-0813">Transport</keyword>
<name>A0ABW3D9R7_9BACL</name>
<keyword evidence="3 5" id="KW-0067">ATP-binding</keyword>
<evidence type="ECO:0000313" key="6">
    <source>
        <dbReference type="Proteomes" id="UP001597120"/>
    </source>
</evidence>
<evidence type="ECO:0000259" key="4">
    <source>
        <dbReference type="PROSITE" id="PS50893"/>
    </source>
</evidence>
<dbReference type="InterPro" id="IPR003439">
    <property type="entry name" value="ABC_transporter-like_ATP-bd"/>
</dbReference>
<keyword evidence="2" id="KW-0547">Nucleotide-binding</keyword>
<evidence type="ECO:0000256" key="1">
    <source>
        <dbReference type="ARBA" id="ARBA00022448"/>
    </source>
</evidence>
<evidence type="ECO:0000313" key="5">
    <source>
        <dbReference type="EMBL" id="MFD0868999.1"/>
    </source>
</evidence>
<comment type="caution">
    <text evidence="5">The sequence shown here is derived from an EMBL/GenBank/DDBJ whole genome shotgun (WGS) entry which is preliminary data.</text>
</comment>
<dbReference type="GO" id="GO:0005524">
    <property type="term" value="F:ATP binding"/>
    <property type="evidence" value="ECO:0007669"/>
    <property type="project" value="UniProtKB-KW"/>
</dbReference>
<sequence length="283" mass="31410">MELLVKLEQVSMRFGSKPILDKVNLSVYKRQSLAVIGPNGSGKSTLLRLVAGLSSPTEGKVRYFGNPKPVIGWVPDRFPKLPFNAFEYLMHMGQIRGMDKALLRRTIPGLLQRARLENAGRTWIRNFSKGMLQKLAIVQAVLKNPDLLIMDEPLSGLDGESENDLLEMFLQLKAQGVTLLFACHEAILWEKLADRTLRIHQTRIEPNSSKDELSSVVCIIVRQIGFGELEGWSGRPGVMEVAEGESGIELKVDAGYSDTLLRELLDRGGSIVTISRESGGDRP</sequence>
<dbReference type="InterPro" id="IPR027417">
    <property type="entry name" value="P-loop_NTPase"/>
</dbReference>
<proteinExistence type="predicted"/>
<gene>
    <name evidence="5" type="ORF">ACFQ03_07540</name>
</gene>
<dbReference type="CDD" id="cd03230">
    <property type="entry name" value="ABC_DR_subfamily_A"/>
    <property type="match status" value="1"/>
</dbReference>
<dbReference type="InterPro" id="IPR017871">
    <property type="entry name" value="ABC_transporter-like_CS"/>
</dbReference>
<dbReference type="PANTHER" id="PTHR42939">
    <property type="entry name" value="ABC TRANSPORTER ATP-BINDING PROTEIN ALBC-RELATED"/>
    <property type="match status" value="1"/>
</dbReference>
<dbReference type="Pfam" id="PF00005">
    <property type="entry name" value="ABC_tran"/>
    <property type="match status" value="1"/>
</dbReference>
<organism evidence="5 6">
    <name type="scientific">Paenibacillus residui</name>
    <dbReference type="NCBI Taxonomy" id="629724"/>
    <lineage>
        <taxon>Bacteria</taxon>
        <taxon>Bacillati</taxon>
        <taxon>Bacillota</taxon>
        <taxon>Bacilli</taxon>
        <taxon>Bacillales</taxon>
        <taxon>Paenibacillaceae</taxon>
        <taxon>Paenibacillus</taxon>
    </lineage>
</organism>
<accession>A0ABW3D9R7</accession>
<evidence type="ECO:0000256" key="2">
    <source>
        <dbReference type="ARBA" id="ARBA00022741"/>
    </source>
</evidence>
<dbReference type="Proteomes" id="UP001597120">
    <property type="component" value="Unassembled WGS sequence"/>
</dbReference>
<dbReference type="Gene3D" id="3.40.50.300">
    <property type="entry name" value="P-loop containing nucleotide triphosphate hydrolases"/>
    <property type="match status" value="1"/>
</dbReference>
<evidence type="ECO:0000256" key="3">
    <source>
        <dbReference type="ARBA" id="ARBA00022840"/>
    </source>
</evidence>
<reference evidence="6" key="1">
    <citation type="journal article" date="2019" name="Int. J. Syst. Evol. Microbiol.">
        <title>The Global Catalogue of Microorganisms (GCM) 10K type strain sequencing project: providing services to taxonomists for standard genome sequencing and annotation.</title>
        <authorList>
            <consortium name="The Broad Institute Genomics Platform"/>
            <consortium name="The Broad Institute Genome Sequencing Center for Infectious Disease"/>
            <person name="Wu L."/>
            <person name="Ma J."/>
        </authorList>
    </citation>
    <scope>NUCLEOTIDE SEQUENCE [LARGE SCALE GENOMIC DNA]</scope>
    <source>
        <strain evidence="6">CCUG 57263</strain>
    </source>
</reference>
<keyword evidence="6" id="KW-1185">Reference proteome</keyword>
<dbReference type="InterPro" id="IPR051782">
    <property type="entry name" value="ABC_Transporter_VariousFunc"/>
</dbReference>